<organism evidence="1 2">
    <name type="scientific">Heterorhabditis bacteriophora</name>
    <name type="common">Entomopathogenic nematode worm</name>
    <dbReference type="NCBI Taxonomy" id="37862"/>
    <lineage>
        <taxon>Eukaryota</taxon>
        <taxon>Metazoa</taxon>
        <taxon>Ecdysozoa</taxon>
        <taxon>Nematoda</taxon>
        <taxon>Chromadorea</taxon>
        <taxon>Rhabditida</taxon>
        <taxon>Rhabditina</taxon>
        <taxon>Rhabditomorpha</taxon>
        <taxon>Strongyloidea</taxon>
        <taxon>Heterorhabditidae</taxon>
        <taxon>Heterorhabditis</taxon>
    </lineage>
</organism>
<accession>A0A1I7WYN7</accession>
<dbReference type="AlphaFoldDB" id="A0A1I7WYN7"/>
<reference evidence="2" key="1">
    <citation type="submission" date="2016-11" db="UniProtKB">
        <authorList>
            <consortium name="WormBaseParasite"/>
        </authorList>
    </citation>
    <scope>IDENTIFICATION</scope>
</reference>
<dbReference type="WBParaSite" id="Hba_10246">
    <property type="protein sequence ID" value="Hba_10246"/>
    <property type="gene ID" value="Hba_10246"/>
</dbReference>
<dbReference type="Proteomes" id="UP000095283">
    <property type="component" value="Unplaced"/>
</dbReference>
<keyword evidence="1" id="KW-1185">Reference proteome</keyword>
<protein>
    <submittedName>
        <fullName evidence="2">Ovule protein</fullName>
    </submittedName>
</protein>
<evidence type="ECO:0000313" key="1">
    <source>
        <dbReference type="Proteomes" id="UP000095283"/>
    </source>
</evidence>
<sequence>MEDENGYVPLFSFGCFRHLCVSKHQRSQRTLQTLYFCSILPHNLEILRLSRRPPILKA</sequence>
<evidence type="ECO:0000313" key="2">
    <source>
        <dbReference type="WBParaSite" id="Hba_10246"/>
    </source>
</evidence>
<proteinExistence type="predicted"/>
<name>A0A1I7WYN7_HETBA</name>